<dbReference type="GO" id="GO:0051724">
    <property type="term" value="F:NAD transmembrane transporter activity"/>
    <property type="evidence" value="ECO:0007669"/>
    <property type="project" value="UniProtKB-ARBA"/>
</dbReference>
<dbReference type="InterPro" id="IPR002067">
    <property type="entry name" value="MCP"/>
</dbReference>
<dbReference type="Pfam" id="PF00153">
    <property type="entry name" value="Mito_carr"/>
    <property type="match status" value="3"/>
</dbReference>
<evidence type="ECO:0000313" key="19">
    <source>
        <dbReference type="EMBL" id="CAI4038460.1"/>
    </source>
</evidence>
<dbReference type="PROSITE" id="PS50920">
    <property type="entry name" value="SOLCAR"/>
    <property type="match status" value="3"/>
</dbReference>
<evidence type="ECO:0000256" key="2">
    <source>
        <dbReference type="ARBA" id="ARBA00006375"/>
    </source>
</evidence>
<comment type="catalytic activity">
    <reaction evidence="14">
        <text>dAMP(in) + NAD(+)(out) = dAMP(out) + NAD(+)(in)</text>
        <dbReference type="Rhea" id="RHEA:65412"/>
        <dbReference type="ChEBI" id="CHEBI:57540"/>
        <dbReference type="ChEBI" id="CHEBI:58245"/>
    </reaction>
    <physiologicalReaction direction="left-to-right" evidence="14">
        <dbReference type="Rhea" id="RHEA:65413"/>
    </physiologicalReaction>
</comment>
<evidence type="ECO:0000256" key="13">
    <source>
        <dbReference type="ARBA" id="ARBA00052827"/>
    </source>
</evidence>
<dbReference type="Gene3D" id="1.50.40.10">
    <property type="entry name" value="Mitochondrial carrier domain"/>
    <property type="match status" value="1"/>
</dbReference>
<dbReference type="GO" id="GO:0005743">
    <property type="term" value="C:mitochondrial inner membrane"/>
    <property type="evidence" value="ECO:0007669"/>
    <property type="project" value="UniProtKB-SubCell"/>
</dbReference>
<dbReference type="SUPFAM" id="SSF103506">
    <property type="entry name" value="Mitochondrial carrier"/>
    <property type="match status" value="1"/>
</dbReference>
<evidence type="ECO:0000256" key="16">
    <source>
        <dbReference type="PROSITE-ProRule" id="PRU00282"/>
    </source>
</evidence>
<evidence type="ECO:0000256" key="6">
    <source>
        <dbReference type="ARBA" id="ARBA00022792"/>
    </source>
</evidence>
<dbReference type="Proteomes" id="UP001161438">
    <property type="component" value="Chromosome 5"/>
</dbReference>
<evidence type="ECO:0000256" key="15">
    <source>
        <dbReference type="ARBA" id="ARBA00059403"/>
    </source>
</evidence>
<comment type="catalytic activity">
    <reaction evidence="11">
        <text>deamido-NAD(+)(in) + NAD(+)(out) = deamido-NAD(+)(out) + NAD(+)(in)</text>
        <dbReference type="Rhea" id="RHEA:65428"/>
        <dbReference type="ChEBI" id="CHEBI:57540"/>
        <dbReference type="ChEBI" id="CHEBI:58437"/>
    </reaction>
    <physiologicalReaction direction="left-to-right" evidence="11">
        <dbReference type="Rhea" id="RHEA:65429"/>
    </physiologicalReaction>
</comment>
<name>A0AA35NHQ3_SACMI</name>
<keyword evidence="20" id="KW-1185">Reference proteome</keyword>
<evidence type="ECO:0000256" key="9">
    <source>
        <dbReference type="ARBA" id="ARBA00023136"/>
    </source>
</evidence>
<evidence type="ECO:0000256" key="11">
    <source>
        <dbReference type="ARBA" id="ARBA00051263"/>
    </source>
</evidence>
<evidence type="ECO:0000256" key="3">
    <source>
        <dbReference type="ARBA" id="ARBA00022448"/>
    </source>
</evidence>
<dbReference type="RefSeq" id="XP_056081575.1">
    <property type="nucleotide sequence ID" value="XM_056221823.1"/>
</dbReference>
<evidence type="ECO:0000256" key="12">
    <source>
        <dbReference type="ARBA" id="ARBA00052051"/>
    </source>
</evidence>
<dbReference type="InterPro" id="IPR023395">
    <property type="entry name" value="MCP_dom_sf"/>
</dbReference>
<evidence type="ECO:0000256" key="4">
    <source>
        <dbReference type="ARBA" id="ARBA00022692"/>
    </source>
</evidence>
<comment type="function">
    <text evidence="15">Mitochondrial inner membrane carrier protein that mediates the import of NAD(+) into mitochondria. Can transport NAD(+) by unidirectional transport or by exchange with intramitochondrially generated dAMP and dGMP. Also able to transport NAD(+) by exchange with AMP, GMP or deamido-NAD (+) in vitro.</text>
</comment>
<feature type="repeat" description="Solcar" evidence="16">
    <location>
        <begin position="136"/>
        <end position="225"/>
    </location>
</feature>
<dbReference type="GO" id="GO:1990549">
    <property type="term" value="P:mitochondrial NAD transmembrane transport"/>
    <property type="evidence" value="ECO:0007669"/>
    <property type="project" value="UniProtKB-ARBA"/>
</dbReference>
<keyword evidence="9 16" id="KW-0472">Membrane</keyword>
<evidence type="ECO:0000256" key="5">
    <source>
        <dbReference type="ARBA" id="ARBA00022737"/>
    </source>
</evidence>
<keyword evidence="3 17" id="KW-0813">Transport</keyword>
<dbReference type="InterPro" id="IPR044712">
    <property type="entry name" value="SLC25A32-like"/>
</dbReference>
<comment type="catalytic activity">
    <reaction evidence="10">
        <text>dGMP(in) + NAD(+)(out) = dGMP(out) + NAD(+)(in)</text>
        <dbReference type="Rhea" id="RHEA:65416"/>
        <dbReference type="ChEBI" id="CHEBI:57540"/>
        <dbReference type="ChEBI" id="CHEBI:57673"/>
    </reaction>
    <physiologicalReaction direction="left-to-right" evidence="10">
        <dbReference type="Rhea" id="RHEA:65417"/>
    </physiologicalReaction>
</comment>
<keyword evidence="6" id="KW-0999">Mitochondrion inner membrane</keyword>
<dbReference type="AlphaFoldDB" id="A0AA35NHQ3"/>
<comment type="catalytic activity">
    <reaction evidence="13">
        <text>GMP(in) + NAD(+)(out) = GMP(out) + NAD(+)(in)</text>
        <dbReference type="Rhea" id="RHEA:65420"/>
        <dbReference type="ChEBI" id="CHEBI:57540"/>
        <dbReference type="ChEBI" id="CHEBI:58115"/>
    </reaction>
    <physiologicalReaction direction="left-to-right" evidence="13">
        <dbReference type="Rhea" id="RHEA:65421"/>
    </physiologicalReaction>
</comment>
<feature type="transmembrane region" description="Helical" evidence="18">
    <location>
        <begin position="197"/>
        <end position="219"/>
    </location>
</feature>
<evidence type="ECO:0000256" key="1">
    <source>
        <dbReference type="ARBA" id="ARBA00004448"/>
    </source>
</evidence>
<dbReference type="PRINTS" id="PR00926">
    <property type="entry name" value="MITOCARRIER"/>
</dbReference>
<organism evidence="19 20">
    <name type="scientific">Saccharomyces mikatae IFO 1815</name>
    <dbReference type="NCBI Taxonomy" id="226126"/>
    <lineage>
        <taxon>Eukaryota</taxon>
        <taxon>Fungi</taxon>
        <taxon>Dikarya</taxon>
        <taxon>Ascomycota</taxon>
        <taxon>Saccharomycotina</taxon>
        <taxon>Saccharomycetes</taxon>
        <taxon>Saccharomycetales</taxon>
        <taxon>Saccharomycetaceae</taxon>
        <taxon>Saccharomyces</taxon>
    </lineage>
</organism>
<dbReference type="InterPro" id="IPR018108">
    <property type="entry name" value="MCP_transmembrane"/>
</dbReference>
<dbReference type="GeneID" id="80917671"/>
<feature type="repeat" description="Solcar" evidence="16">
    <location>
        <begin position="241"/>
        <end position="329"/>
    </location>
</feature>
<comment type="catalytic activity">
    <reaction evidence="12">
        <text>AMP(in) + NAD(+)(out) = AMP(out) + NAD(+)(in)</text>
        <dbReference type="Rhea" id="RHEA:65424"/>
        <dbReference type="ChEBI" id="CHEBI:57540"/>
        <dbReference type="ChEBI" id="CHEBI:456215"/>
    </reaction>
    <physiologicalReaction direction="left-to-right" evidence="12">
        <dbReference type="Rhea" id="RHEA:65425"/>
    </physiologicalReaction>
</comment>
<dbReference type="EMBL" id="OX365761">
    <property type="protein sequence ID" value="CAI4038460.1"/>
    <property type="molecule type" value="Genomic_DNA"/>
</dbReference>
<keyword evidence="7 18" id="KW-1133">Transmembrane helix</keyword>
<evidence type="ECO:0000256" key="17">
    <source>
        <dbReference type="RuleBase" id="RU000488"/>
    </source>
</evidence>
<comment type="similarity">
    <text evidence="2 17">Belongs to the mitochondrial carrier (TC 2.A.29) family.</text>
</comment>
<accession>A0AA35NHQ3</accession>
<keyword evidence="4 16" id="KW-0812">Transmembrane</keyword>
<reference evidence="19" key="1">
    <citation type="submission" date="2022-10" db="EMBL/GenBank/DDBJ databases">
        <authorList>
            <person name="Byrne P K."/>
        </authorList>
    </citation>
    <scope>NUCLEOTIDE SEQUENCE</scope>
    <source>
        <strain evidence="19">IFO1815</strain>
    </source>
</reference>
<evidence type="ECO:0000256" key="7">
    <source>
        <dbReference type="ARBA" id="ARBA00022989"/>
    </source>
</evidence>
<evidence type="ECO:0000256" key="10">
    <source>
        <dbReference type="ARBA" id="ARBA00050736"/>
    </source>
</evidence>
<evidence type="ECO:0000256" key="8">
    <source>
        <dbReference type="ARBA" id="ARBA00023128"/>
    </source>
</evidence>
<keyword evidence="5" id="KW-0677">Repeat</keyword>
<gene>
    <name evidence="19" type="primary">SMKI05G0710</name>
    <name evidence="19" type="ORF">SMKI_05G0710</name>
</gene>
<proteinExistence type="inferred from homology"/>
<comment type="subcellular location">
    <subcellularLocation>
        <location evidence="1">Mitochondrion inner membrane</location>
        <topology evidence="1">Multi-pass membrane protein</topology>
    </subcellularLocation>
</comment>
<evidence type="ECO:0000256" key="14">
    <source>
        <dbReference type="ARBA" id="ARBA00052961"/>
    </source>
</evidence>
<dbReference type="FunFam" id="1.50.40.10:FF:000106">
    <property type="entry name" value="NAD+ transporter"/>
    <property type="match status" value="1"/>
</dbReference>
<dbReference type="PANTHER" id="PTHR45683">
    <property type="entry name" value="MITOCHONDRIAL NICOTINAMIDE ADENINE DINUCLEOTIDE TRANSPORTER 1-RELATED-RELATED"/>
    <property type="match status" value="1"/>
</dbReference>
<feature type="repeat" description="Solcar" evidence="16">
    <location>
        <begin position="36"/>
        <end position="128"/>
    </location>
</feature>
<keyword evidence="8" id="KW-0496">Mitochondrion</keyword>
<protein>
    <submittedName>
        <fullName evidence="19">Uncharacterized protein</fullName>
    </submittedName>
</protein>
<evidence type="ECO:0000256" key="18">
    <source>
        <dbReference type="SAM" id="Phobius"/>
    </source>
</evidence>
<dbReference type="FunFam" id="1.50.40.10:FF:000081">
    <property type="entry name" value="NAD+ transporter"/>
    <property type="match status" value="1"/>
</dbReference>
<sequence>MNNGDNKSILENSNNSLLANEDCATPTTLEGLKRNADPRIAAISGALSGALSAMLVCPFDVAKTRLQAQGLQNMSHQSQHYTGFFGTFATIFKDEGAAGLYKGLQPTVLGYIPTLMIYFSVYDFCRKYSVDIFPHSLFLSNASSAITAGAISTIATNPIWVVKTRLMLQTGIGEYSTHYKGTIDTFKKIVQQEGIKALYAGLVPALLGMLNVAVQFPLYENLKIRFKYSESTDLSTDVTSSNFQKLILASMLSKMVASTVTYPHEILRTRMQLKSDLPNTVQRHLLPLIKITYKQEGFAGFYSGFATNLVRTVPSAVVTLVSFEYSKKYLAAFFSQVE</sequence>
<evidence type="ECO:0000313" key="20">
    <source>
        <dbReference type="Proteomes" id="UP001161438"/>
    </source>
</evidence>